<dbReference type="NCBIfam" id="TIGR00229">
    <property type="entry name" value="sensory_box"/>
    <property type="match status" value="3"/>
</dbReference>
<keyword evidence="5" id="KW-0547">Nucleotide-binding</keyword>
<keyword evidence="3 9" id="KW-0597">Phosphoprotein</keyword>
<evidence type="ECO:0000259" key="12">
    <source>
        <dbReference type="PROSITE" id="PS50109"/>
    </source>
</evidence>
<dbReference type="SUPFAM" id="SSF55785">
    <property type="entry name" value="PYP-like sensor domain (PAS domain)"/>
    <property type="match status" value="3"/>
</dbReference>
<dbReference type="Pfam" id="PF00512">
    <property type="entry name" value="HisKA"/>
    <property type="match status" value="1"/>
</dbReference>
<dbReference type="Pfam" id="PF00072">
    <property type="entry name" value="Response_reg"/>
    <property type="match status" value="1"/>
</dbReference>
<dbReference type="InterPro" id="IPR000700">
    <property type="entry name" value="PAS-assoc_C"/>
</dbReference>
<dbReference type="SUPFAM" id="SSF47384">
    <property type="entry name" value="Homodimeric domain of signal transducing histidine kinase"/>
    <property type="match status" value="1"/>
</dbReference>
<evidence type="ECO:0000256" key="1">
    <source>
        <dbReference type="ARBA" id="ARBA00000085"/>
    </source>
</evidence>
<dbReference type="PROSITE" id="PS50109">
    <property type="entry name" value="HIS_KIN"/>
    <property type="match status" value="1"/>
</dbReference>
<keyword evidence="6 16" id="KW-0418">Kinase</keyword>
<feature type="transmembrane region" description="Helical" evidence="11">
    <location>
        <begin position="131"/>
        <end position="164"/>
    </location>
</feature>
<dbReference type="InterPro" id="IPR011006">
    <property type="entry name" value="CheY-like_superfamily"/>
</dbReference>
<dbReference type="InterPro" id="IPR003594">
    <property type="entry name" value="HATPase_dom"/>
</dbReference>
<keyword evidence="17" id="KW-1185">Reference proteome</keyword>
<evidence type="ECO:0000256" key="6">
    <source>
        <dbReference type="ARBA" id="ARBA00022777"/>
    </source>
</evidence>
<dbReference type="Gene3D" id="3.30.565.10">
    <property type="entry name" value="Histidine kinase-like ATPase, C-terminal domain"/>
    <property type="match status" value="1"/>
</dbReference>
<dbReference type="InterPro" id="IPR004358">
    <property type="entry name" value="Sig_transdc_His_kin-like_C"/>
</dbReference>
<keyword evidence="4" id="KW-0808">Transferase</keyword>
<dbReference type="CDD" id="cd00130">
    <property type="entry name" value="PAS"/>
    <property type="match status" value="2"/>
</dbReference>
<evidence type="ECO:0000256" key="2">
    <source>
        <dbReference type="ARBA" id="ARBA00012438"/>
    </source>
</evidence>
<dbReference type="AlphaFoldDB" id="A0AA86N1Q8"/>
<dbReference type="SUPFAM" id="SSF55874">
    <property type="entry name" value="ATPase domain of HSP90 chaperone/DNA topoisomerase II/histidine kinase"/>
    <property type="match status" value="1"/>
</dbReference>
<reference evidence="16" key="1">
    <citation type="submission" date="2022-10" db="EMBL/GenBank/DDBJ databases">
        <authorList>
            <person name="Koch H."/>
        </authorList>
    </citation>
    <scope>NUCLEOTIDE SEQUENCE</scope>
    <source>
        <strain evidence="16">DNF</strain>
    </source>
</reference>
<dbReference type="EC" id="2.7.13.3" evidence="2"/>
<dbReference type="Pfam" id="PF00989">
    <property type="entry name" value="PAS"/>
    <property type="match status" value="1"/>
</dbReference>
<evidence type="ECO:0000313" key="17">
    <source>
        <dbReference type="Proteomes" id="UP001179121"/>
    </source>
</evidence>
<evidence type="ECO:0000256" key="10">
    <source>
        <dbReference type="SAM" id="Coils"/>
    </source>
</evidence>
<dbReference type="Pfam" id="PF13426">
    <property type="entry name" value="PAS_9"/>
    <property type="match status" value="1"/>
</dbReference>
<dbReference type="InterPro" id="IPR000014">
    <property type="entry name" value="PAS"/>
</dbReference>
<name>A0AA86N1Q8_9BACT</name>
<feature type="domain" description="PAS" evidence="14">
    <location>
        <begin position="224"/>
        <end position="272"/>
    </location>
</feature>
<keyword evidence="11" id="KW-0472">Membrane</keyword>
<evidence type="ECO:0000259" key="14">
    <source>
        <dbReference type="PROSITE" id="PS50112"/>
    </source>
</evidence>
<dbReference type="PROSITE" id="PS50110">
    <property type="entry name" value="RESPONSE_REGULATORY"/>
    <property type="match status" value="1"/>
</dbReference>
<feature type="coiled-coil region" evidence="10">
    <location>
        <begin position="194"/>
        <end position="227"/>
    </location>
</feature>
<proteinExistence type="predicted"/>
<dbReference type="InterPro" id="IPR035965">
    <property type="entry name" value="PAS-like_dom_sf"/>
</dbReference>
<feature type="transmembrane region" description="Helical" evidence="11">
    <location>
        <begin position="46"/>
        <end position="67"/>
    </location>
</feature>
<dbReference type="SMART" id="SM00091">
    <property type="entry name" value="PAS"/>
    <property type="match status" value="3"/>
</dbReference>
<dbReference type="Pfam" id="PF02518">
    <property type="entry name" value="HATPase_c"/>
    <property type="match status" value="1"/>
</dbReference>
<dbReference type="InterPro" id="IPR005467">
    <property type="entry name" value="His_kinase_dom"/>
</dbReference>
<feature type="transmembrane region" description="Helical" evidence="11">
    <location>
        <begin position="73"/>
        <end position="91"/>
    </location>
</feature>
<evidence type="ECO:0000259" key="15">
    <source>
        <dbReference type="PROSITE" id="PS50113"/>
    </source>
</evidence>
<dbReference type="InterPro" id="IPR036890">
    <property type="entry name" value="HATPase_C_sf"/>
</dbReference>
<dbReference type="InterPro" id="IPR001789">
    <property type="entry name" value="Sig_transdc_resp-reg_receiver"/>
</dbReference>
<keyword evidence="11" id="KW-0812">Transmembrane</keyword>
<dbReference type="InterPro" id="IPR013767">
    <property type="entry name" value="PAS_fold"/>
</dbReference>
<dbReference type="CDD" id="cd00082">
    <property type="entry name" value="HisKA"/>
    <property type="match status" value="1"/>
</dbReference>
<sequence length="998" mass="110831">MSWFRDLFTRPPVNAEGLPSPVSDEPASGMVPEEVIATKSPNRRQLVLLHALVVIVLSYQLIFSRTAIIAEEVAHLAIAGLLLSIVCLAAIPERFWFSRWFTGSLVLGDTAITTAMIYASGAANSNFYVAYFLILLIAALVPTLSQLMALTVVLCLAYGGVLYLDLSEHGSLNESQLLQIPILMILGIYYGVSNHSARQLNQDKQRLLREMQERRRVEEALRESEQRFHAFMDNSPSVAFIKDATGRMLYVNKTFERYFALSKTEWEGKKDLQLWPEPVARRLKDNDRHVLKYDRAIEIEESVPMPDGQVRAFMVFKFPLKDSTGRRLLGGIAIDITDRKESEQALRLTTEQFRCAFENAPIGMALVSLEGRCLRVNQALCHLVGYAESELRDATIQTLMDPDDRAFEWSSLCRALAGSIQADPVEKRFVHKHGHHVWVLINASLVQDSEERPIYYVVQMQDITPRKAAEDALKESEERYRRLVEVSPDAILIVRGMRIIFVNQTGFRLLGAVSPDQVINRSPLDFFDPDHDPDRLNTISQAIRSHEALSPVGHRLIRLDGASVDVEVAASALPFEKAVVSQVVVRDVTRQKQLEQRLNHSHKMEAIGQLAGGVAHDFNNMLTVINGHSALLLMDTVRLGDDQIRSLEQIQQAGSRAAGLTSQLLAFSRRQMLQPKVVDLNVVITRLQDMLKPLLGEDIELYVLLDPALNRIKADPVQLEQVVINLAVNARDAMPEGGRLTVQTENVDLAPGFESPEGERHEGPYIRMTVSDSGMGMDAAVLSRIFEPFFTTKPKGKGTGLGLATVYGIVKQSGGTILVNSEPGRGTTFQVYLPATKAPMDESDRASETDDLRGTETILVVEDEPAVRALVCDTLRVHGYGVLQAPHGFEAILQARHHVGPIHVLLTDVVMPQMGGRELAKELSSALPDLRVLYMSGYTDDAVFRHGVMTEGVNFLQKPFTTVALLRKIRKILGDVPPSCTVGVPDQSQEPHPGGDTV</sequence>
<dbReference type="SMART" id="SM00448">
    <property type="entry name" value="REC"/>
    <property type="match status" value="1"/>
</dbReference>
<dbReference type="SMART" id="SM00387">
    <property type="entry name" value="HATPase_c"/>
    <property type="match status" value="1"/>
</dbReference>
<feature type="modified residue" description="4-aspartylphosphate" evidence="9">
    <location>
        <position position="908"/>
    </location>
</feature>
<dbReference type="InterPro" id="IPR003661">
    <property type="entry name" value="HisK_dim/P_dom"/>
</dbReference>
<evidence type="ECO:0000256" key="9">
    <source>
        <dbReference type="PROSITE-ProRule" id="PRU00169"/>
    </source>
</evidence>
<feature type="domain" description="PAC" evidence="15">
    <location>
        <begin position="297"/>
        <end position="348"/>
    </location>
</feature>
<evidence type="ECO:0000256" key="4">
    <source>
        <dbReference type="ARBA" id="ARBA00022679"/>
    </source>
</evidence>
<feature type="domain" description="Histidine kinase" evidence="12">
    <location>
        <begin position="613"/>
        <end position="837"/>
    </location>
</feature>
<dbReference type="Pfam" id="PF08448">
    <property type="entry name" value="PAS_4"/>
    <property type="match status" value="1"/>
</dbReference>
<evidence type="ECO:0000259" key="13">
    <source>
        <dbReference type="PROSITE" id="PS50110"/>
    </source>
</evidence>
<feature type="domain" description="PAS" evidence="14">
    <location>
        <begin position="349"/>
        <end position="419"/>
    </location>
</feature>
<keyword evidence="11" id="KW-1133">Transmembrane helix</keyword>
<dbReference type="PANTHER" id="PTHR43065">
    <property type="entry name" value="SENSOR HISTIDINE KINASE"/>
    <property type="match status" value="1"/>
</dbReference>
<feature type="domain" description="PAS" evidence="14">
    <location>
        <begin position="476"/>
        <end position="546"/>
    </location>
</feature>
<evidence type="ECO:0000256" key="3">
    <source>
        <dbReference type="ARBA" id="ARBA00022553"/>
    </source>
</evidence>
<dbReference type="PRINTS" id="PR00344">
    <property type="entry name" value="BCTRLSENSOR"/>
</dbReference>
<dbReference type="SMART" id="SM00086">
    <property type="entry name" value="PAC"/>
    <property type="match status" value="2"/>
</dbReference>
<comment type="catalytic activity">
    <reaction evidence="1">
        <text>ATP + protein L-histidine = ADP + protein N-phospho-L-histidine.</text>
        <dbReference type="EC" id="2.7.13.3"/>
    </reaction>
</comment>
<dbReference type="PANTHER" id="PTHR43065:SF42">
    <property type="entry name" value="TWO-COMPONENT SENSOR PPRA"/>
    <property type="match status" value="1"/>
</dbReference>
<dbReference type="InterPro" id="IPR013656">
    <property type="entry name" value="PAS_4"/>
</dbReference>
<dbReference type="KEGG" id="nti:DNFV4_03375"/>
<evidence type="ECO:0000256" key="5">
    <source>
        <dbReference type="ARBA" id="ARBA00022741"/>
    </source>
</evidence>
<gene>
    <name evidence="16" type="ORF">DNFV4_03375</name>
</gene>
<dbReference type="InterPro" id="IPR001610">
    <property type="entry name" value="PAC"/>
</dbReference>
<keyword evidence="10" id="KW-0175">Coiled coil</keyword>
<dbReference type="GO" id="GO:0005524">
    <property type="term" value="F:ATP binding"/>
    <property type="evidence" value="ECO:0007669"/>
    <property type="project" value="UniProtKB-KW"/>
</dbReference>
<protein>
    <recommendedName>
        <fullName evidence="2">histidine kinase</fullName>
        <ecNumber evidence="2">2.7.13.3</ecNumber>
    </recommendedName>
</protein>
<keyword evidence="7" id="KW-0067">ATP-binding</keyword>
<evidence type="ECO:0000313" key="16">
    <source>
        <dbReference type="EMBL" id="CAI4032945.1"/>
    </source>
</evidence>
<dbReference type="PROSITE" id="PS50113">
    <property type="entry name" value="PAC"/>
    <property type="match status" value="2"/>
</dbReference>
<organism evidence="16 17">
    <name type="scientific">Nitrospira tepida</name>
    <dbReference type="NCBI Taxonomy" id="2973512"/>
    <lineage>
        <taxon>Bacteria</taxon>
        <taxon>Pseudomonadati</taxon>
        <taxon>Nitrospirota</taxon>
        <taxon>Nitrospiria</taxon>
        <taxon>Nitrospirales</taxon>
        <taxon>Nitrospiraceae</taxon>
        <taxon>Nitrospira</taxon>
    </lineage>
</organism>
<evidence type="ECO:0000256" key="7">
    <source>
        <dbReference type="ARBA" id="ARBA00022840"/>
    </source>
</evidence>
<dbReference type="SUPFAM" id="SSF52172">
    <property type="entry name" value="CheY-like"/>
    <property type="match status" value="1"/>
</dbReference>
<dbReference type="PROSITE" id="PS50112">
    <property type="entry name" value="PAS"/>
    <property type="match status" value="3"/>
</dbReference>
<dbReference type="EMBL" id="OX365700">
    <property type="protein sequence ID" value="CAI4032945.1"/>
    <property type="molecule type" value="Genomic_DNA"/>
</dbReference>
<dbReference type="Gene3D" id="3.30.450.20">
    <property type="entry name" value="PAS domain"/>
    <property type="match status" value="3"/>
</dbReference>
<dbReference type="CDD" id="cd00156">
    <property type="entry name" value="REC"/>
    <property type="match status" value="1"/>
</dbReference>
<evidence type="ECO:0000256" key="11">
    <source>
        <dbReference type="SAM" id="Phobius"/>
    </source>
</evidence>
<accession>A0AA86N1Q8</accession>
<dbReference type="SMART" id="SM00388">
    <property type="entry name" value="HisKA"/>
    <property type="match status" value="1"/>
</dbReference>
<dbReference type="Gene3D" id="3.40.50.2300">
    <property type="match status" value="1"/>
</dbReference>
<evidence type="ECO:0000256" key="8">
    <source>
        <dbReference type="ARBA" id="ARBA00023012"/>
    </source>
</evidence>
<dbReference type="InterPro" id="IPR036097">
    <property type="entry name" value="HisK_dim/P_sf"/>
</dbReference>
<dbReference type="Gene3D" id="1.10.287.130">
    <property type="match status" value="1"/>
</dbReference>
<keyword evidence="8" id="KW-0902">Two-component regulatory system</keyword>
<feature type="domain" description="PAC" evidence="15">
    <location>
        <begin position="423"/>
        <end position="475"/>
    </location>
</feature>
<dbReference type="GO" id="GO:0000155">
    <property type="term" value="F:phosphorelay sensor kinase activity"/>
    <property type="evidence" value="ECO:0007669"/>
    <property type="project" value="InterPro"/>
</dbReference>
<dbReference type="Proteomes" id="UP001179121">
    <property type="component" value="Chromosome"/>
</dbReference>
<dbReference type="GO" id="GO:0006355">
    <property type="term" value="P:regulation of DNA-templated transcription"/>
    <property type="evidence" value="ECO:0007669"/>
    <property type="project" value="InterPro"/>
</dbReference>
<feature type="domain" description="Response regulatory" evidence="13">
    <location>
        <begin position="857"/>
        <end position="973"/>
    </location>
</feature>